<reference evidence="2" key="2">
    <citation type="journal article" date="2021" name="Microbiome">
        <title>Successional dynamics and alternative stable states in a saline activated sludge microbial community over 9 years.</title>
        <authorList>
            <person name="Wang Y."/>
            <person name="Ye J."/>
            <person name="Ju F."/>
            <person name="Liu L."/>
            <person name="Boyd J.A."/>
            <person name="Deng Y."/>
            <person name="Parks D.H."/>
            <person name="Jiang X."/>
            <person name="Yin X."/>
            <person name="Woodcroft B.J."/>
            <person name="Tyson G.W."/>
            <person name="Hugenholtz P."/>
            <person name="Polz M.F."/>
            <person name="Zhang T."/>
        </authorList>
    </citation>
    <scope>NUCLEOTIDE SEQUENCE</scope>
    <source>
        <strain evidence="2">HKST-UBA01</strain>
    </source>
</reference>
<sequence>MGYDRFDYSEYLVGDYPGLPAARAVARERSSTPNAVPPTRSDLFTIYDDGGCLVETWTFGDPPTDPAGADGRRDDS</sequence>
<reference evidence="2" key="1">
    <citation type="submission" date="2020-04" db="EMBL/GenBank/DDBJ databases">
        <authorList>
            <person name="Zhang T."/>
        </authorList>
    </citation>
    <scope>NUCLEOTIDE SEQUENCE</scope>
    <source>
        <strain evidence="2">HKST-UBA01</strain>
    </source>
</reference>
<accession>A0A956M0C7</accession>
<proteinExistence type="predicted"/>
<protein>
    <submittedName>
        <fullName evidence="2">Uncharacterized protein</fullName>
    </submittedName>
</protein>
<gene>
    <name evidence="2" type="ORF">KC729_12315</name>
</gene>
<comment type="caution">
    <text evidence="2">The sequence shown here is derived from an EMBL/GenBank/DDBJ whole genome shotgun (WGS) entry which is preliminary data.</text>
</comment>
<feature type="region of interest" description="Disordered" evidence="1">
    <location>
        <begin position="57"/>
        <end position="76"/>
    </location>
</feature>
<organism evidence="2 3">
    <name type="scientific">Eiseniibacteriota bacterium</name>
    <dbReference type="NCBI Taxonomy" id="2212470"/>
    <lineage>
        <taxon>Bacteria</taxon>
        <taxon>Candidatus Eiseniibacteriota</taxon>
    </lineage>
</organism>
<evidence type="ECO:0000256" key="1">
    <source>
        <dbReference type="SAM" id="MobiDB-lite"/>
    </source>
</evidence>
<dbReference type="EMBL" id="JAGQHR010000390">
    <property type="protein sequence ID" value="MCA9728463.1"/>
    <property type="molecule type" value="Genomic_DNA"/>
</dbReference>
<name>A0A956M0C7_UNCEI</name>
<dbReference type="AlphaFoldDB" id="A0A956M0C7"/>
<dbReference type="Proteomes" id="UP000697710">
    <property type="component" value="Unassembled WGS sequence"/>
</dbReference>
<evidence type="ECO:0000313" key="3">
    <source>
        <dbReference type="Proteomes" id="UP000697710"/>
    </source>
</evidence>
<evidence type="ECO:0000313" key="2">
    <source>
        <dbReference type="EMBL" id="MCA9728463.1"/>
    </source>
</evidence>